<evidence type="ECO:0000313" key="3">
    <source>
        <dbReference type="Proteomes" id="UP000187321"/>
    </source>
</evidence>
<geneLocation type="plasmid" evidence="2">
    <name>unnamed1</name>
</geneLocation>
<proteinExistence type="predicted"/>
<protein>
    <submittedName>
        <fullName evidence="2">Uncharacterized protein</fullName>
    </submittedName>
</protein>
<feature type="region of interest" description="Disordered" evidence="1">
    <location>
        <begin position="1"/>
        <end position="30"/>
    </location>
</feature>
<accession>A0A1P8RI91</accession>
<name>A0A1P8RI91_9EURY</name>
<evidence type="ECO:0000256" key="1">
    <source>
        <dbReference type="SAM" id="MobiDB-lite"/>
    </source>
</evidence>
<sequence>MQNSHPNVFDDAIGKEGKDSGEGGTGYPHRVSGEIAVVNRGGKTESLEATTEVNGHREEIGWQDSLEMLKVVVPYHTTFPVKTRGERILMGFSV</sequence>
<gene>
    <name evidence="2" type="ORF">BB347_16810</name>
</gene>
<dbReference type="AlphaFoldDB" id="A0A1P8RI91"/>
<keyword evidence="2" id="KW-0614">Plasmid</keyword>
<dbReference type="EMBL" id="CP019328">
    <property type="protein sequence ID" value="APX98369.1"/>
    <property type="molecule type" value="Genomic_DNA"/>
</dbReference>
<feature type="compositionally biased region" description="Basic and acidic residues" evidence="1">
    <location>
        <begin position="12"/>
        <end position="21"/>
    </location>
</feature>
<organism evidence="2 3">
    <name type="scientific">Natronorubrum daqingense</name>
    <dbReference type="NCBI Taxonomy" id="588898"/>
    <lineage>
        <taxon>Archaea</taxon>
        <taxon>Methanobacteriati</taxon>
        <taxon>Methanobacteriota</taxon>
        <taxon>Stenosarchaea group</taxon>
        <taxon>Halobacteria</taxon>
        <taxon>Halobacteriales</taxon>
        <taxon>Natrialbaceae</taxon>
        <taxon>Natronorubrum</taxon>
    </lineage>
</organism>
<dbReference type="Proteomes" id="UP000187321">
    <property type="component" value="Plasmid unnamed1"/>
</dbReference>
<reference evidence="2 3" key="1">
    <citation type="submission" date="2017-01" db="EMBL/GenBank/DDBJ databases">
        <title>Complete genome sequence of Haloterrigena daqingensis type strain (JX313T).</title>
        <authorList>
            <person name="Shuang W."/>
        </authorList>
    </citation>
    <scope>NUCLEOTIDE SEQUENCE [LARGE SCALE GENOMIC DNA]</scope>
    <source>
        <strain evidence="3">JX313</strain>
        <plasmid evidence="3">Plasmid unnamed1</plasmid>
    </source>
</reference>
<evidence type="ECO:0000313" key="2">
    <source>
        <dbReference type="EMBL" id="APX98369.1"/>
    </source>
</evidence>
<dbReference type="KEGG" id="hda:BB347_16810"/>